<evidence type="ECO:0000256" key="4">
    <source>
        <dbReference type="ARBA" id="ARBA00022824"/>
    </source>
</evidence>
<feature type="transmembrane region" description="Helical" evidence="7">
    <location>
        <begin position="193"/>
        <end position="216"/>
    </location>
</feature>
<proteinExistence type="predicted"/>
<gene>
    <name evidence="10" type="ORF">SEUCBS140593_000118</name>
</gene>
<keyword evidence="11" id="KW-1185">Reference proteome</keyword>
<sequence length="291" mass="30643">MRLSVSSLLLVAAGVAQAASSWSFDDASITITSKGSGSSKVTEKLNAKSSLGKALVFGSSDVAKITLTTKDNGKEKRPHQAFLLLQDVVSGLEAPFPLTVKESGKGSVQISHKDIPVQLLASGKPVRASLVIGSFGSAQGYKTPASAAEGLFELELHHDPNMPAPSTTKPERYAKKEEIHHIFRADPRSPPKIVSLVFVLAVAATVPVLFGAWLLLGANVDHLSKALTAAPISHAAFFGSILAMEGVFFLYYTSWNLFQMLPVAGVVGAVAVLSGSKALGEVQARRLAGER</sequence>
<comment type="subcellular location">
    <subcellularLocation>
        <location evidence="1">Endoplasmic reticulum membrane</location>
        <topology evidence="1">Multi-pass membrane protein</topology>
    </subcellularLocation>
</comment>
<organism evidence="10 11">
    <name type="scientific">Sporothrix eucalyptigena</name>
    <dbReference type="NCBI Taxonomy" id="1812306"/>
    <lineage>
        <taxon>Eukaryota</taxon>
        <taxon>Fungi</taxon>
        <taxon>Dikarya</taxon>
        <taxon>Ascomycota</taxon>
        <taxon>Pezizomycotina</taxon>
        <taxon>Sordariomycetes</taxon>
        <taxon>Sordariomycetidae</taxon>
        <taxon>Ophiostomatales</taxon>
        <taxon>Ophiostomataceae</taxon>
        <taxon>Sporothrix</taxon>
    </lineage>
</organism>
<evidence type="ECO:0000259" key="9">
    <source>
        <dbReference type="Pfam" id="PF25147"/>
    </source>
</evidence>
<dbReference type="EMBL" id="CAWUHD010000001">
    <property type="protein sequence ID" value="CAK7208276.1"/>
    <property type="molecule type" value="Genomic_DNA"/>
</dbReference>
<protein>
    <recommendedName>
        <fullName evidence="9">Ribophorin II C-terminal domain-containing protein</fullName>
    </recommendedName>
</protein>
<feature type="transmembrane region" description="Helical" evidence="7">
    <location>
        <begin position="228"/>
        <end position="251"/>
    </location>
</feature>
<dbReference type="PANTHER" id="PTHR12640">
    <property type="entry name" value="RIBOPHORIN II"/>
    <property type="match status" value="1"/>
</dbReference>
<keyword evidence="5 7" id="KW-1133">Transmembrane helix</keyword>
<dbReference type="InterPro" id="IPR008814">
    <property type="entry name" value="Swp1"/>
</dbReference>
<keyword evidence="6 7" id="KW-0472">Membrane</keyword>
<evidence type="ECO:0000313" key="10">
    <source>
        <dbReference type="EMBL" id="CAK7208276.1"/>
    </source>
</evidence>
<reference evidence="10 11" key="1">
    <citation type="submission" date="2024-01" db="EMBL/GenBank/DDBJ databases">
        <authorList>
            <person name="Allen C."/>
            <person name="Tagirdzhanova G."/>
        </authorList>
    </citation>
    <scope>NUCLEOTIDE SEQUENCE [LARGE SCALE GENOMIC DNA]</scope>
</reference>
<feature type="signal peptide" evidence="8">
    <location>
        <begin position="1"/>
        <end position="18"/>
    </location>
</feature>
<dbReference type="PANTHER" id="PTHR12640:SF0">
    <property type="entry name" value="DOLICHYL-DIPHOSPHOOLIGOSACCHARIDE--PROTEIN GLYCOSYLTRANSFERASE SUBUNIT 2"/>
    <property type="match status" value="1"/>
</dbReference>
<dbReference type="Pfam" id="PF25147">
    <property type="entry name" value="Ribophorin_II_C"/>
    <property type="match status" value="1"/>
</dbReference>
<dbReference type="InterPro" id="IPR056790">
    <property type="entry name" value="Ribophorin_II_C"/>
</dbReference>
<evidence type="ECO:0000256" key="6">
    <source>
        <dbReference type="ARBA" id="ARBA00023136"/>
    </source>
</evidence>
<keyword evidence="4" id="KW-0256">Endoplasmic reticulum</keyword>
<evidence type="ECO:0000256" key="1">
    <source>
        <dbReference type="ARBA" id="ARBA00004477"/>
    </source>
</evidence>
<keyword evidence="3 8" id="KW-0732">Signal</keyword>
<keyword evidence="2 7" id="KW-0812">Transmembrane</keyword>
<evidence type="ECO:0000256" key="2">
    <source>
        <dbReference type="ARBA" id="ARBA00022692"/>
    </source>
</evidence>
<evidence type="ECO:0000256" key="8">
    <source>
        <dbReference type="SAM" id="SignalP"/>
    </source>
</evidence>
<comment type="caution">
    <text evidence="10">The sequence shown here is derived from an EMBL/GenBank/DDBJ whole genome shotgun (WGS) entry which is preliminary data.</text>
</comment>
<dbReference type="Proteomes" id="UP001642482">
    <property type="component" value="Unassembled WGS sequence"/>
</dbReference>
<evidence type="ECO:0000256" key="3">
    <source>
        <dbReference type="ARBA" id="ARBA00022729"/>
    </source>
</evidence>
<accession>A0ABP0AKA9</accession>
<evidence type="ECO:0000313" key="11">
    <source>
        <dbReference type="Proteomes" id="UP001642482"/>
    </source>
</evidence>
<feature type="domain" description="Ribophorin II C-terminal" evidence="9">
    <location>
        <begin position="183"/>
        <end position="286"/>
    </location>
</feature>
<feature type="chain" id="PRO_5046219357" description="Ribophorin II C-terminal domain-containing protein" evidence="8">
    <location>
        <begin position="19"/>
        <end position="291"/>
    </location>
</feature>
<evidence type="ECO:0000256" key="5">
    <source>
        <dbReference type="ARBA" id="ARBA00022989"/>
    </source>
</evidence>
<evidence type="ECO:0000256" key="7">
    <source>
        <dbReference type="SAM" id="Phobius"/>
    </source>
</evidence>
<name>A0ABP0AKA9_9PEZI</name>